<name>A0A2U1ZSE2_9MICO</name>
<accession>A0A2U1ZSE2</accession>
<dbReference type="OrthoDB" id="5095936at2"/>
<dbReference type="RefSeq" id="WP_109228279.1">
    <property type="nucleotide sequence ID" value="NZ_PYHR01000002.1"/>
</dbReference>
<comment type="caution">
    <text evidence="2">The sequence shown here is derived from an EMBL/GenBank/DDBJ whole genome shotgun (WGS) entry which is preliminary data.</text>
</comment>
<dbReference type="Proteomes" id="UP000245166">
    <property type="component" value="Unassembled WGS sequence"/>
</dbReference>
<proteinExistence type="predicted"/>
<feature type="compositionally biased region" description="Low complexity" evidence="1">
    <location>
        <begin position="90"/>
        <end position="110"/>
    </location>
</feature>
<organism evidence="2 3">
    <name type="scientific">Serinibacter arcticus</name>
    <dbReference type="NCBI Taxonomy" id="1655435"/>
    <lineage>
        <taxon>Bacteria</taxon>
        <taxon>Bacillati</taxon>
        <taxon>Actinomycetota</taxon>
        <taxon>Actinomycetes</taxon>
        <taxon>Micrococcales</taxon>
        <taxon>Beutenbergiaceae</taxon>
        <taxon>Serinibacter</taxon>
    </lineage>
</organism>
<sequence length="406" mass="41255">MTAAVTHGADVAALRTWQTSAADGGRDLEEIGHRLGLAVAGMAWSGQDQRRFTEDWSGRLSPMLRGVASALVSASAAVGREADEQETVSAAAPGPVAPGGAPLGYAGDPAADAAREAGEAGWARGAAGVLLGMVGHVLGGPAGSLLGTVVGPRLVDRVVGVADARADRTSVTEVTNEIGITDTAPRGPGDVLHDLADMYDHEGTVRTDLLTGPDGRQVAILYAPGTQDWSGDPSGTNPMGVYGAVGAASGKDTPLRRLMLEAMATLPPGVPIHLATHSQSSFAGLDLAADPYVRSQHTIASVITTGAGGGNFVVPDSVQVVSARNPFDPVARIGGAPSGAIDVAGTWSGDHPHSSREYAAMVGRSDDPALARWWRETGIDPRSTVTTRVFRGTVGPAVPGGGVVPD</sequence>
<reference evidence="2 3" key="1">
    <citation type="submission" date="2018-03" db="EMBL/GenBank/DDBJ databases">
        <title>Genome assembly of novel Miniimonas species PCH200.</title>
        <authorList>
            <person name="Thakur V."/>
            <person name="Kumar V."/>
            <person name="Singh D."/>
        </authorList>
    </citation>
    <scope>NUCLEOTIDE SEQUENCE [LARGE SCALE GENOMIC DNA]</scope>
    <source>
        <strain evidence="2 3">PCH200</strain>
    </source>
</reference>
<evidence type="ECO:0000256" key="1">
    <source>
        <dbReference type="SAM" id="MobiDB-lite"/>
    </source>
</evidence>
<keyword evidence="3" id="KW-1185">Reference proteome</keyword>
<dbReference type="AlphaFoldDB" id="A0A2U1ZSE2"/>
<feature type="region of interest" description="Disordered" evidence="1">
    <location>
        <begin position="83"/>
        <end position="110"/>
    </location>
</feature>
<protein>
    <submittedName>
        <fullName evidence="2">Uncharacterized protein</fullName>
    </submittedName>
</protein>
<dbReference type="EMBL" id="PYHR01000002">
    <property type="protein sequence ID" value="PWD49896.1"/>
    <property type="molecule type" value="Genomic_DNA"/>
</dbReference>
<evidence type="ECO:0000313" key="3">
    <source>
        <dbReference type="Proteomes" id="UP000245166"/>
    </source>
</evidence>
<evidence type="ECO:0000313" key="2">
    <source>
        <dbReference type="EMBL" id="PWD49896.1"/>
    </source>
</evidence>
<gene>
    <name evidence="2" type="ORF">C8046_03560</name>
</gene>